<keyword evidence="1" id="KW-0238">DNA-binding</keyword>
<dbReference type="GO" id="GO:0003677">
    <property type="term" value="F:DNA binding"/>
    <property type="evidence" value="ECO:0007669"/>
    <property type="project" value="UniProtKB-KW"/>
</dbReference>
<dbReference type="AlphaFoldDB" id="A0A848KQ95"/>
<dbReference type="InterPro" id="IPR050807">
    <property type="entry name" value="TransReg_Diox_bact_type"/>
</dbReference>
<dbReference type="EMBL" id="VCQU01000011">
    <property type="protein sequence ID" value="NMN98450.1"/>
    <property type="molecule type" value="Genomic_DNA"/>
</dbReference>
<dbReference type="PANTHER" id="PTHR46797:SF1">
    <property type="entry name" value="METHYLPHOSPHONATE SYNTHASE"/>
    <property type="match status" value="1"/>
</dbReference>
<dbReference type="CDD" id="cd00093">
    <property type="entry name" value="HTH_XRE"/>
    <property type="match status" value="1"/>
</dbReference>
<evidence type="ECO:0000259" key="2">
    <source>
        <dbReference type="PROSITE" id="PS50943"/>
    </source>
</evidence>
<evidence type="ECO:0000256" key="1">
    <source>
        <dbReference type="ARBA" id="ARBA00023125"/>
    </source>
</evidence>
<dbReference type="InterPro" id="IPR001387">
    <property type="entry name" value="Cro/C1-type_HTH"/>
</dbReference>
<keyword evidence="4" id="KW-1185">Reference proteome</keyword>
<dbReference type="PANTHER" id="PTHR46797">
    <property type="entry name" value="HTH-TYPE TRANSCRIPTIONAL REGULATOR"/>
    <property type="match status" value="1"/>
</dbReference>
<evidence type="ECO:0000313" key="4">
    <source>
        <dbReference type="Proteomes" id="UP000535543"/>
    </source>
</evidence>
<organism evidence="3 4">
    <name type="scientific">Antrihabitans stalactiti</name>
    <dbReference type="NCBI Taxonomy" id="2584121"/>
    <lineage>
        <taxon>Bacteria</taxon>
        <taxon>Bacillati</taxon>
        <taxon>Actinomycetota</taxon>
        <taxon>Actinomycetes</taxon>
        <taxon>Mycobacteriales</taxon>
        <taxon>Nocardiaceae</taxon>
        <taxon>Antrihabitans</taxon>
    </lineage>
</organism>
<dbReference type="SUPFAM" id="SSF47413">
    <property type="entry name" value="lambda repressor-like DNA-binding domains"/>
    <property type="match status" value="1"/>
</dbReference>
<name>A0A848KQ95_9NOCA</name>
<accession>A0A848KQ95</accession>
<protein>
    <submittedName>
        <fullName evidence="3">Helix-turn-helix transcriptional regulator</fullName>
    </submittedName>
</protein>
<dbReference type="Gene3D" id="1.10.260.40">
    <property type="entry name" value="lambda repressor-like DNA-binding domains"/>
    <property type="match status" value="1"/>
</dbReference>
<feature type="domain" description="HTH cro/C1-type" evidence="2">
    <location>
        <begin position="60"/>
        <end position="115"/>
    </location>
</feature>
<dbReference type="GO" id="GO:0005829">
    <property type="term" value="C:cytosol"/>
    <property type="evidence" value="ECO:0007669"/>
    <property type="project" value="TreeGrafter"/>
</dbReference>
<gene>
    <name evidence="3" type="ORF">FGL95_25770</name>
</gene>
<reference evidence="3 4" key="1">
    <citation type="submission" date="2019-05" db="EMBL/GenBank/DDBJ databases">
        <authorList>
            <person name="Lee S.D."/>
        </authorList>
    </citation>
    <scope>NUCLEOTIDE SEQUENCE [LARGE SCALE GENOMIC DNA]</scope>
    <source>
        <strain evidence="3 4">YC2-7</strain>
    </source>
</reference>
<evidence type="ECO:0000313" key="3">
    <source>
        <dbReference type="EMBL" id="NMN98450.1"/>
    </source>
</evidence>
<dbReference type="PROSITE" id="PS50943">
    <property type="entry name" value="HTH_CROC1"/>
    <property type="match status" value="1"/>
</dbReference>
<comment type="caution">
    <text evidence="3">The sequence shown here is derived from an EMBL/GenBank/DDBJ whole genome shotgun (WGS) entry which is preliminary data.</text>
</comment>
<dbReference type="Pfam" id="PF01381">
    <property type="entry name" value="HTH_3"/>
    <property type="match status" value="1"/>
</dbReference>
<dbReference type="GO" id="GO:0003700">
    <property type="term" value="F:DNA-binding transcription factor activity"/>
    <property type="evidence" value="ECO:0007669"/>
    <property type="project" value="TreeGrafter"/>
</dbReference>
<sequence>MWRKRAAAFICSPRDPLKQMPLSIPHVVDIAPTRNSCENRDKGIENMEQNLAPTPLSELLKRLRDERGLSLYALAQVSGIDRGNLRRIETGAISNLTPATMQKLADALEVDVEDFYAAHFETTGQPLPSLPVYFRTKHQSLSDEQIAEIDAYVRRIEESHRMSGNLGPRNGEDE</sequence>
<reference evidence="3 4" key="2">
    <citation type="submission" date="2020-06" db="EMBL/GenBank/DDBJ databases">
        <title>Antribacter stalactiti gen. nov., sp. nov., a new member of the family Nacardiaceae isolated from a cave.</title>
        <authorList>
            <person name="Kim I.S."/>
        </authorList>
    </citation>
    <scope>NUCLEOTIDE SEQUENCE [LARGE SCALE GENOMIC DNA]</scope>
    <source>
        <strain evidence="3 4">YC2-7</strain>
    </source>
</reference>
<dbReference type="InterPro" id="IPR010982">
    <property type="entry name" value="Lambda_DNA-bd_dom_sf"/>
</dbReference>
<proteinExistence type="predicted"/>
<dbReference type="Proteomes" id="UP000535543">
    <property type="component" value="Unassembled WGS sequence"/>
</dbReference>
<dbReference type="SMART" id="SM00530">
    <property type="entry name" value="HTH_XRE"/>
    <property type="match status" value="1"/>
</dbReference>